<dbReference type="Gene3D" id="1.20.1280.50">
    <property type="match status" value="1"/>
</dbReference>
<evidence type="ECO:0000313" key="4">
    <source>
        <dbReference type="Proteomes" id="UP000717515"/>
    </source>
</evidence>
<dbReference type="GO" id="GO:0019005">
    <property type="term" value="C:SCF ubiquitin ligase complex"/>
    <property type="evidence" value="ECO:0007669"/>
    <property type="project" value="TreeGrafter"/>
</dbReference>
<dbReference type="SUPFAM" id="SSF81383">
    <property type="entry name" value="F-box domain"/>
    <property type="match status" value="1"/>
</dbReference>
<evidence type="ECO:0000259" key="2">
    <source>
        <dbReference type="PROSITE" id="PS50181"/>
    </source>
</evidence>
<reference evidence="3" key="1">
    <citation type="submission" date="2021-07" db="EMBL/GenBank/DDBJ databases">
        <title>Draft genome of Mortierella alpina, strain LL118, isolated from an aspen leaf litter sample.</title>
        <authorList>
            <person name="Yang S."/>
            <person name="Vinatzer B.A."/>
        </authorList>
    </citation>
    <scope>NUCLEOTIDE SEQUENCE</scope>
    <source>
        <strain evidence="3">LL118</strain>
    </source>
</reference>
<feature type="region of interest" description="Disordered" evidence="1">
    <location>
        <begin position="339"/>
        <end position="367"/>
    </location>
</feature>
<protein>
    <recommendedName>
        <fullName evidence="2">F-box domain-containing protein</fullName>
    </recommendedName>
</protein>
<name>A0A9P8CXG8_MORAP</name>
<dbReference type="Proteomes" id="UP000717515">
    <property type="component" value="Unassembled WGS sequence"/>
</dbReference>
<evidence type="ECO:0000256" key="1">
    <source>
        <dbReference type="SAM" id="MobiDB-lite"/>
    </source>
</evidence>
<dbReference type="PROSITE" id="PS50181">
    <property type="entry name" value="FBOX"/>
    <property type="match status" value="1"/>
</dbReference>
<dbReference type="EMBL" id="JAIFTL010000070">
    <property type="protein sequence ID" value="KAG9324338.1"/>
    <property type="molecule type" value="Genomic_DNA"/>
</dbReference>
<dbReference type="PANTHER" id="PTHR13318">
    <property type="entry name" value="PARTNER OF PAIRED, ISOFORM B-RELATED"/>
    <property type="match status" value="1"/>
</dbReference>
<dbReference type="InterPro" id="IPR032675">
    <property type="entry name" value="LRR_dom_sf"/>
</dbReference>
<dbReference type="GO" id="GO:0031146">
    <property type="term" value="P:SCF-dependent proteasomal ubiquitin-dependent protein catabolic process"/>
    <property type="evidence" value="ECO:0007669"/>
    <property type="project" value="TreeGrafter"/>
</dbReference>
<feature type="domain" description="F-box" evidence="2">
    <location>
        <begin position="5"/>
        <end position="50"/>
    </location>
</feature>
<dbReference type="AlphaFoldDB" id="A0A9P8CXG8"/>
<accession>A0A9P8CXG8</accession>
<dbReference type="SUPFAM" id="SSF52047">
    <property type="entry name" value="RNI-like"/>
    <property type="match status" value="2"/>
</dbReference>
<sequence length="856" mass="95483">MRDLPASLASLPPELLDRIAYFVPRASLTTCILVSKAWLACFRPILWQEIDLLDYARNDFVPQFQLYHRFIRSLSFSIPSTCPTIRSLFGIAAPHGAKTIANCTRLQSLHIAFDEDCYHLGELDHDLMADIIDQVVKANLSTLQQFKFSRMPYSIEDMTLLRIFSMTSLNSLSLEGWETLRGVKLLAVLQSRRSTLRTLSLEMNDMSMGVEPFEELQHWRAEVEGDVKGDGKGDGKTFEDELNKRLAASLTGITTLVLDRSTIDPITVTRLAGVMPDLRKLSLKGSFGLGMNMDHLQDEALNNPVNLQHVHNQNQVPTASDNTTNSEVNVLVEGASAGAEEIQEEASQQSDDENEEQEHENPTPASTYLVWNDIYDNVLDDADDDLGDAFDDYLGSGDEDFDDGHYGSLYHAGVATASINTNARTHQTRMLQLLHKLCPKIEAFDFTECRTEGVDNHFLLNVCQLWGPAGSASSGQQTSGGLKVLDAGDVHHVENSFFGAVLTHCRTTLTGLDLSWSEGTRHLFGTLMRPTGYYDEILNIMTSCPHLEYLHVELYPVNGQTIQLATADWVCTKLKSLKMCIGVDLSYSGDEDEVRIAVCKQLGRLVRLKTLHLESREPQPLIDRGRRSVNMAVRKGLYLSLATGLDHLAGLEDLESLDISRMVSHGLREEPEMDWIVDHWPALNHFVGLLDLDALFRSAQVITAKLGPPAAFMPVGTPGQGFARQNAMKRQRAGIPLPVEMDLQLNPLTKRLRDRGINVDPQVVDAVLREEQLHIVAKEDKNGTIICYRPNGGDDVLDEHGNKPPPQMFSWVVCYLPSVTQNWANARPGGRSNEEYMSYVMRPRGGRSPSPLGTWY</sequence>
<feature type="compositionally biased region" description="Low complexity" evidence="1">
    <location>
        <begin position="339"/>
        <end position="349"/>
    </location>
</feature>
<dbReference type="Gene3D" id="3.80.10.10">
    <property type="entry name" value="Ribonuclease Inhibitor"/>
    <property type="match status" value="2"/>
</dbReference>
<dbReference type="InterPro" id="IPR001810">
    <property type="entry name" value="F-box_dom"/>
</dbReference>
<gene>
    <name evidence="3" type="ORF">KVV02_006584</name>
</gene>
<evidence type="ECO:0000313" key="3">
    <source>
        <dbReference type="EMBL" id="KAG9324338.1"/>
    </source>
</evidence>
<dbReference type="InterPro" id="IPR036047">
    <property type="entry name" value="F-box-like_dom_sf"/>
</dbReference>
<proteinExistence type="predicted"/>
<comment type="caution">
    <text evidence="3">The sequence shown here is derived from an EMBL/GenBank/DDBJ whole genome shotgun (WGS) entry which is preliminary data.</text>
</comment>
<organism evidence="3 4">
    <name type="scientific">Mortierella alpina</name>
    <name type="common">Oleaginous fungus</name>
    <name type="synonym">Mortierella renispora</name>
    <dbReference type="NCBI Taxonomy" id="64518"/>
    <lineage>
        <taxon>Eukaryota</taxon>
        <taxon>Fungi</taxon>
        <taxon>Fungi incertae sedis</taxon>
        <taxon>Mucoromycota</taxon>
        <taxon>Mortierellomycotina</taxon>
        <taxon>Mortierellomycetes</taxon>
        <taxon>Mortierellales</taxon>
        <taxon>Mortierellaceae</taxon>
        <taxon>Mortierella</taxon>
    </lineage>
</organism>